<sequence length="975" mass="98389">MNPPSLSQTSLALLAGATFFAGEADAVNLVTNGSFDPDATGWTGTGTLYNHPYNGLAGIKLANTGGAQSNAATGNFNFNSLAYGYNDNVTVPIGAKFHGLSGGTQTINEAALTAAIPGVEIDAGGAAFAFSAWLSSYTGDNNIPALRLRFFSSSDGTGTLLGTEYKLDRGTTANQVTTANLLATGNIMNGAENSGTDPDYWALYKIKAGVPVGARSAIVDFVNGTGHGAGGQNDWYADAIVLDVVSVPVLRWTGGASSEWSTATVSSPKNWELISNPGTGVDFTALSPVIFGETGSRNVALNGADVLPSTVNFSHTTGNYALTGTHGIGGSTGVTLTGTGTLTLSQPNSYTGTTLLTAGALVINHSLALQNSTLSGTYPDSTHAFGNVTAATLGGLSGTADLALLNPSVQPVALTLGGNNAGASNNGQITGSGSITKIGTGNQTLAFANSYSGGTTVASGTLIAGTETAFGTGTVTSTGGIIEFAISSGSESTVANNFVLPGGTGDLRMFGSFGSGRAAPGPGTAVRLTGKISGGDPARQFFFSDTGIGVEHDNATIFANATNDFTGTVFINRATIGFTSDAALGNPENNITHFSENLNGKLRFEADNIVLNPLRAIDLPSTENSRPFDTQGFIGTIAGPVSGTGILVKQGTGKLILTSTANTLTGPVNVTTGTLQVDGNLPTSASVVTVTTDGTLAGSGTVQRSVTLTGGKLAPGSGVGTLNGLAALTVGASSAIDFELSNWNGAAGTGYDTVVADSINVTATPETPATVIVTPQTLANFSDTQKTFTLVSTSGGITGFTPDAFVVNADALPAATAFDWSVQVQGTNLVLVYGEPAGTPFENWATSKGLTGDNALFDADPDKDGISNGIEFVIGGEPNPANPGSNSTALLPTASRNGAGALVFVYRLADDAAPLNPVVKYDTDLAGPWTTAEGGENGVLIEVLDDDTDIDIIQVTIPVSQSVGGKLFARLAVTE</sequence>
<dbReference type="RefSeq" id="WP_264489852.1">
    <property type="nucleotide sequence ID" value="NZ_JAPDDT010000017.1"/>
</dbReference>
<dbReference type="NCBIfam" id="TIGR02601">
    <property type="entry name" value="autotrns_rpt"/>
    <property type="match status" value="3"/>
</dbReference>
<evidence type="ECO:0000256" key="1">
    <source>
        <dbReference type="ARBA" id="ARBA00022729"/>
    </source>
</evidence>
<evidence type="ECO:0000313" key="3">
    <source>
        <dbReference type="EMBL" id="MCW1925745.1"/>
    </source>
</evidence>
<accession>A0ABT3GQI7</accession>
<evidence type="ECO:0000256" key="2">
    <source>
        <dbReference type="SAM" id="SignalP"/>
    </source>
</evidence>
<name>A0ABT3GQI7_9BACT</name>
<reference evidence="3 4" key="1">
    <citation type="submission" date="2022-10" db="EMBL/GenBank/DDBJ databases">
        <title>Luteolibacter arcticus strain CCTCC AB 2014275, whole genome shotgun sequencing project.</title>
        <authorList>
            <person name="Zhao G."/>
            <person name="Shen L."/>
        </authorList>
    </citation>
    <scope>NUCLEOTIDE SEQUENCE [LARGE SCALE GENOMIC DNA]</scope>
    <source>
        <strain evidence="3 4">CCTCC AB 2014275</strain>
    </source>
</reference>
<keyword evidence="1 2" id="KW-0732">Signal</keyword>
<dbReference type="InterPro" id="IPR013425">
    <property type="entry name" value="Autotrns_rpt"/>
</dbReference>
<dbReference type="Proteomes" id="UP001320876">
    <property type="component" value="Unassembled WGS sequence"/>
</dbReference>
<comment type="caution">
    <text evidence="3">The sequence shown here is derived from an EMBL/GenBank/DDBJ whole genome shotgun (WGS) entry which is preliminary data.</text>
</comment>
<dbReference type="SUPFAM" id="SSF51126">
    <property type="entry name" value="Pectin lyase-like"/>
    <property type="match status" value="1"/>
</dbReference>
<feature type="signal peptide" evidence="2">
    <location>
        <begin position="1"/>
        <end position="26"/>
    </location>
</feature>
<feature type="chain" id="PRO_5046821547" evidence="2">
    <location>
        <begin position="27"/>
        <end position="975"/>
    </location>
</feature>
<proteinExistence type="predicted"/>
<dbReference type="Pfam" id="PF12951">
    <property type="entry name" value="PATR"/>
    <property type="match status" value="3"/>
</dbReference>
<gene>
    <name evidence="3" type="ORF">OKA05_24520</name>
</gene>
<dbReference type="InterPro" id="IPR011050">
    <property type="entry name" value="Pectin_lyase_fold/virulence"/>
</dbReference>
<evidence type="ECO:0000313" key="4">
    <source>
        <dbReference type="Proteomes" id="UP001320876"/>
    </source>
</evidence>
<protein>
    <submittedName>
        <fullName evidence="3">Autotransporter-associated beta strand repeat-containing protein</fullName>
    </submittedName>
</protein>
<keyword evidence="4" id="KW-1185">Reference proteome</keyword>
<organism evidence="3 4">
    <name type="scientific">Luteolibacter arcticus</name>
    <dbReference type="NCBI Taxonomy" id="1581411"/>
    <lineage>
        <taxon>Bacteria</taxon>
        <taxon>Pseudomonadati</taxon>
        <taxon>Verrucomicrobiota</taxon>
        <taxon>Verrucomicrobiia</taxon>
        <taxon>Verrucomicrobiales</taxon>
        <taxon>Verrucomicrobiaceae</taxon>
        <taxon>Luteolibacter</taxon>
    </lineage>
</organism>
<dbReference type="EMBL" id="JAPDDT010000017">
    <property type="protein sequence ID" value="MCW1925745.1"/>
    <property type="molecule type" value="Genomic_DNA"/>
</dbReference>